<organism evidence="3 4">
    <name type="scientific">Paenibacillus filicis</name>
    <dbReference type="NCBI Taxonomy" id="669464"/>
    <lineage>
        <taxon>Bacteria</taxon>
        <taxon>Bacillati</taxon>
        <taxon>Bacillota</taxon>
        <taxon>Bacilli</taxon>
        <taxon>Bacillales</taxon>
        <taxon>Paenibacillaceae</taxon>
        <taxon>Paenibacillus</taxon>
    </lineage>
</organism>
<feature type="domain" description="Calcineurin-like phosphoesterase" evidence="2">
    <location>
        <begin position="75"/>
        <end position="295"/>
    </location>
</feature>
<evidence type="ECO:0000313" key="4">
    <source>
        <dbReference type="Proteomes" id="UP001469365"/>
    </source>
</evidence>
<comment type="caution">
    <text evidence="3">The sequence shown here is derived from an EMBL/GenBank/DDBJ whole genome shotgun (WGS) entry which is preliminary data.</text>
</comment>
<dbReference type="InterPro" id="IPR029052">
    <property type="entry name" value="Metallo-depent_PP-like"/>
</dbReference>
<sequence length="374" mass="41326">MYKWLWVLISVPLVLAGPSAVSPDAVTLLAEEASHTVSGKMPGKVWMAGASALASDAEGADARPAQASDKPLLTFSVLSDIHVGAKDTVSQRKLSAALADLHDVNPEADALVINGDLTNGTPADYSKLRSLLKQAALPEKVRFTIGNHEFYKAWLDDKGAYSKTGFPHNETDSASISRFLQFTGEKRVYNADTIGEHRFIFLGSEQYRQSDPDNEEDAYLSADQLAWLKKELSQASSSRKAASKPIFVFLHQPLPYTVAGSQYYVNTRAVIQHKELKTILSAYPQVILFTAHTHWELKLPHTLVRDRFTMVNSSSVGEPLTDLGPEGEKPVSADASEGLYVEVYRDRVEIKGRDFYHRQWIPEAQFAVPIGSKH</sequence>
<accession>A0ABU9DQ64</accession>
<evidence type="ECO:0000259" key="2">
    <source>
        <dbReference type="Pfam" id="PF00149"/>
    </source>
</evidence>
<dbReference type="InterPro" id="IPR051918">
    <property type="entry name" value="STPP_CPPED1"/>
</dbReference>
<keyword evidence="1" id="KW-0732">Signal</keyword>
<feature type="signal peptide" evidence="1">
    <location>
        <begin position="1"/>
        <end position="16"/>
    </location>
</feature>
<protein>
    <submittedName>
        <fullName evidence="3">Metallophosphoesterase</fullName>
    </submittedName>
</protein>
<reference evidence="3 4" key="1">
    <citation type="submission" date="2024-04" db="EMBL/GenBank/DDBJ databases">
        <title>draft genome sequnece of Paenibacillus filicis.</title>
        <authorList>
            <person name="Kim D.-U."/>
        </authorList>
    </citation>
    <scope>NUCLEOTIDE SEQUENCE [LARGE SCALE GENOMIC DNA]</scope>
    <source>
        <strain evidence="3 4">KACC14197</strain>
    </source>
</reference>
<keyword evidence="4" id="KW-1185">Reference proteome</keyword>
<dbReference type="SUPFAM" id="SSF56300">
    <property type="entry name" value="Metallo-dependent phosphatases"/>
    <property type="match status" value="1"/>
</dbReference>
<dbReference type="InterPro" id="IPR004843">
    <property type="entry name" value="Calcineurin-like_PHP"/>
</dbReference>
<dbReference type="Proteomes" id="UP001469365">
    <property type="component" value="Unassembled WGS sequence"/>
</dbReference>
<dbReference type="RefSeq" id="WP_341418128.1">
    <property type="nucleotide sequence ID" value="NZ_JBBPCC010000018.1"/>
</dbReference>
<feature type="chain" id="PRO_5045177131" evidence="1">
    <location>
        <begin position="17"/>
        <end position="374"/>
    </location>
</feature>
<dbReference type="PANTHER" id="PTHR43143">
    <property type="entry name" value="METALLOPHOSPHOESTERASE, CALCINEURIN SUPERFAMILY"/>
    <property type="match status" value="1"/>
</dbReference>
<dbReference type="EMBL" id="JBBPCC010000018">
    <property type="protein sequence ID" value="MEK8130987.1"/>
    <property type="molecule type" value="Genomic_DNA"/>
</dbReference>
<dbReference type="PANTHER" id="PTHR43143:SF1">
    <property type="entry name" value="SERINE_THREONINE-PROTEIN PHOSPHATASE CPPED1"/>
    <property type="match status" value="1"/>
</dbReference>
<evidence type="ECO:0000256" key="1">
    <source>
        <dbReference type="SAM" id="SignalP"/>
    </source>
</evidence>
<evidence type="ECO:0000313" key="3">
    <source>
        <dbReference type="EMBL" id="MEK8130987.1"/>
    </source>
</evidence>
<proteinExistence type="predicted"/>
<dbReference type="Gene3D" id="3.60.21.10">
    <property type="match status" value="1"/>
</dbReference>
<gene>
    <name evidence="3" type="ORF">WMW72_24075</name>
</gene>
<name>A0ABU9DQ64_9BACL</name>
<dbReference type="Pfam" id="PF00149">
    <property type="entry name" value="Metallophos"/>
    <property type="match status" value="1"/>
</dbReference>